<dbReference type="OrthoDB" id="4001640at2759"/>
<dbReference type="PANTHER" id="PTHR33337:SF40">
    <property type="entry name" value="CENP-V_GFA DOMAIN-CONTAINING PROTEIN-RELATED"/>
    <property type="match status" value="1"/>
</dbReference>
<sequence length="149" mass="16514">MVDTKTISGKCQCAETTFDITHEKDYKPPVMFCHCKDCQVLSGGFGTYNIAFPLDGIKWTGRDPGRFEAKGDSGTVNTKVFCTKCGSTMATLAKKRDLAILKVPVLGDTAKDYDLTPKYEQYVPRKFACEPENYGATAVQFDGMKNRDI</sequence>
<dbReference type="Gene3D" id="3.90.1590.10">
    <property type="entry name" value="glutathione-dependent formaldehyde- activating enzyme (gfa)"/>
    <property type="match status" value="1"/>
</dbReference>
<name>R4XLA7_TAPDE</name>
<dbReference type="GO" id="GO:0046872">
    <property type="term" value="F:metal ion binding"/>
    <property type="evidence" value="ECO:0007669"/>
    <property type="project" value="UniProtKB-KW"/>
</dbReference>
<protein>
    <recommendedName>
        <fullName evidence="5">CENP-V/GFA domain-containing protein</fullName>
    </recommendedName>
</protein>
<evidence type="ECO:0000256" key="1">
    <source>
        <dbReference type="ARBA" id="ARBA00005495"/>
    </source>
</evidence>
<organism evidence="6 7">
    <name type="scientific">Taphrina deformans (strain PYCC 5710 / ATCC 11124 / CBS 356.35 / IMI 108563 / JCM 9778 / NBRC 8474)</name>
    <name type="common">Peach leaf curl fungus</name>
    <name type="synonym">Lalaria deformans</name>
    <dbReference type="NCBI Taxonomy" id="1097556"/>
    <lineage>
        <taxon>Eukaryota</taxon>
        <taxon>Fungi</taxon>
        <taxon>Dikarya</taxon>
        <taxon>Ascomycota</taxon>
        <taxon>Taphrinomycotina</taxon>
        <taxon>Taphrinomycetes</taxon>
        <taxon>Taphrinales</taxon>
        <taxon>Taphrinaceae</taxon>
        <taxon>Taphrina</taxon>
    </lineage>
</organism>
<evidence type="ECO:0000259" key="5">
    <source>
        <dbReference type="PROSITE" id="PS51891"/>
    </source>
</evidence>
<evidence type="ECO:0000313" key="6">
    <source>
        <dbReference type="EMBL" id="CCG84094.1"/>
    </source>
</evidence>
<dbReference type="Proteomes" id="UP000013776">
    <property type="component" value="Unassembled WGS sequence"/>
</dbReference>
<dbReference type="EMBL" id="CAHR02000201">
    <property type="protein sequence ID" value="CCG84094.1"/>
    <property type="molecule type" value="Genomic_DNA"/>
</dbReference>
<evidence type="ECO:0000256" key="3">
    <source>
        <dbReference type="ARBA" id="ARBA00022833"/>
    </source>
</evidence>
<evidence type="ECO:0000256" key="4">
    <source>
        <dbReference type="ARBA" id="ARBA00023239"/>
    </source>
</evidence>
<keyword evidence="7" id="KW-1185">Reference proteome</keyword>
<dbReference type="InterPro" id="IPR011057">
    <property type="entry name" value="Mss4-like_sf"/>
</dbReference>
<dbReference type="GO" id="GO:0016846">
    <property type="term" value="F:carbon-sulfur lyase activity"/>
    <property type="evidence" value="ECO:0007669"/>
    <property type="project" value="InterPro"/>
</dbReference>
<evidence type="ECO:0000313" key="7">
    <source>
        <dbReference type="Proteomes" id="UP000013776"/>
    </source>
</evidence>
<feature type="domain" description="CENP-V/GFA" evidence="5">
    <location>
        <begin position="7"/>
        <end position="120"/>
    </location>
</feature>
<dbReference type="PANTHER" id="PTHR33337">
    <property type="entry name" value="GFA DOMAIN-CONTAINING PROTEIN"/>
    <property type="match status" value="1"/>
</dbReference>
<dbReference type="Pfam" id="PF04828">
    <property type="entry name" value="GFA"/>
    <property type="match status" value="1"/>
</dbReference>
<dbReference type="SUPFAM" id="SSF51316">
    <property type="entry name" value="Mss4-like"/>
    <property type="match status" value="1"/>
</dbReference>
<dbReference type="VEuPathDB" id="FungiDB:TAPDE_004490"/>
<comment type="caution">
    <text evidence="6">The sequence shown here is derived from an EMBL/GenBank/DDBJ whole genome shotgun (WGS) entry which is preliminary data.</text>
</comment>
<keyword evidence="3" id="KW-0862">Zinc</keyword>
<accession>R4XLA7</accession>
<evidence type="ECO:0000256" key="2">
    <source>
        <dbReference type="ARBA" id="ARBA00022723"/>
    </source>
</evidence>
<dbReference type="AlphaFoldDB" id="R4XLA7"/>
<comment type="similarity">
    <text evidence="1">Belongs to the Gfa family.</text>
</comment>
<dbReference type="PROSITE" id="PS51891">
    <property type="entry name" value="CENP_V_GFA"/>
    <property type="match status" value="1"/>
</dbReference>
<gene>
    <name evidence="6" type="ORF">TAPDE_004490</name>
</gene>
<keyword evidence="4" id="KW-0456">Lyase</keyword>
<dbReference type="InterPro" id="IPR006913">
    <property type="entry name" value="CENP-V/GFA"/>
</dbReference>
<proteinExistence type="inferred from homology"/>
<reference evidence="6 7" key="1">
    <citation type="journal article" date="2013" name="MBio">
        <title>Genome sequencing of the plant pathogen Taphrina deformans, the causal agent of peach leaf curl.</title>
        <authorList>
            <person name="Cisse O.H."/>
            <person name="Almeida J.M.G.C.F."/>
            <person name="Fonseca A."/>
            <person name="Kumar A.A."/>
            <person name="Salojaervi J."/>
            <person name="Overmyer K."/>
            <person name="Hauser P.M."/>
            <person name="Pagni M."/>
        </authorList>
    </citation>
    <scope>NUCLEOTIDE SEQUENCE [LARGE SCALE GENOMIC DNA]</scope>
    <source>
        <strain evidence="7">PYCC 5710 / ATCC 11124 / CBS 356.35 / IMI 108563 / JCM 9778 / NBRC 8474</strain>
    </source>
</reference>
<keyword evidence="2" id="KW-0479">Metal-binding</keyword>